<dbReference type="InterPro" id="IPR007348">
    <property type="entry name" value="CopC_dom"/>
</dbReference>
<evidence type="ECO:0000313" key="9">
    <source>
        <dbReference type="Proteomes" id="UP000239895"/>
    </source>
</evidence>
<evidence type="ECO:0000256" key="3">
    <source>
        <dbReference type="ARBA" id="ARBA00022729"/>
    </source>
</evidence>
<keyword evidence="6" id="KW-1133">Transmembrane helix</keyword>
<dbReference type="EMBL" id="PVTX01000002">
    <property type="protein sequence ID" value="PRZ08518.1"/>
    <property type="molecule type" value="Genomic_DNA"/>
</dbReference>
<evidence type="ECO:0000256" key="1">
    <source>
        <dbReference type="ARBA" id="ARBA00004196"/>
    </source>
</evidence>
<keyword evidence="6" id="KW-0812">Transmembrane</keyword>
<keyword evidence="4" id="KW-0186">Copper</keyword>
<protein>
    <recommendedName>
        <fullName evidence="7">CopC domain-containing protein</fullName>
    </recommendedName>
</protein>
<gene>
    <name evidence="8" type="ORF">BCL65_10260</name>
</gene>
<feature type="region of interest" description="Disordered" evidence="5">
    <location>
        <begin position="132"/>
        <end position="185"/>
    </location>
</feature>
<comment type="subcellular location">
    <subcellularLocation>
        <location evidence="1">Cell envelope</location>
    </subcellularLocation>
</comment>
<name>A0ABX5EG89_9MICO</name>
<dbReference type="InterPro" id="IPR014756">
    <property type="entry name" value="Ig_E-set"/>
</dbReference>
<dbReference type="PANTHER" id="PTHR34820">
    <property type="entry name" value="INNER MEMBRANE PROTEIN YEBZ"/>
    <property type="match status" value="1"/>
</dbReference>
<dbReference type="InterPro" id="IPR014755">
    <property type="entry name" value="Cu-Rt/internalin_Ig-like"/>
</dbReference>
<evidence type="ECO:0000256" key="6">
    <source>
        <dbReference type="SAM" id="Phobius"/>
    </source>
</evidence>
<dbReference type="InterPro" id="IPR032694">
    <property type="entry name" value="CopC/D"/>
</dbReference>
<keyword evidence="9" id="KW-1185">Reference proteome</keyword>
<evidence type="ECO:0000256" key="5">
    <source>
        <dbReference type="SAM" id="MobiDB-lite"/>
    </source>
</evidence>
<dbReference type="SUPFAM" id="SSF81296">
    <property type="entry name" value="E set domains"/>
    <property type="match status" value="1"/>
</dbReference>
<sequence>MRKNRGRVVAAIVALAMLLTAIGGTAVSILGASSASAHDRLVSSDPADGAELDAPVDTLTLTFSAAIIPDGTQVRVSTPAAEVDADVAVDGETVTATFDPPAEGGEHRVQWRAVSADGHPIEGELAYDVAAPAEPSPEASEPADAGAAEAELEESGELEGLGAAAPEPSSSPAGGGAGTEPEAGGAMPLVYGAVLVALVGTAGVLVARSRRRLHQSVEPGRQDGPQG</sequence>
<reference evidence="8 9" key="1">
    <citation type="submission" date="2018-03" db="EMBL/GenBank/DDBJ databases">
        <title>Comparative analysis of microorganisms from saline springs in Andes Mountain Range, Colombia.</title>
        <authorList>
            <person name="Rubin E."/>
        </authorList>
    </citation>
    <scope>NUCLEOTIDE SEQUENCE [LARGE SCALE GENOMIC DNA]</scope>
    <source>
        <strain evidence="8 9">CG 23</strain>
    </source>
</reference>
<dbReference type="Proteomes" id="UP000239895">
    <property type="component" value="Unassembled WGS sequence"/>
</dbReference>
<keyword evidence="3" id="KW-0732">Signal</keyword>
<keyword evidence="2" id="KW-0479">Metal-binding</keyword>
<evidence type="ECO:0000313" key="8">
    <source>
        <dbReference type="EMBL" id="PRZ08518.1"/>
    </source>
</evidence>
<proteinExistence type="predicted"/>
<accession>A0ABX5EG89</accession>
<dbReference type="Pfam" id="PF04234">
    <property type="entry name" value="CopC"/>
    <property type="match status" value="1"/>
</dbReference>
<feature type="domain" description="CopC" evidence="7">
    <location>
        <begin position="38"/>
        <end position="129"/>
    </location>
</feature>
<feature type="compositionally biased region" description="Low complexity" evidence="5">
    <location>
        <begin position="158"/>
        <end position="172"/>
    </location>
</feature>
<keyword evidence="6" id="KW-0472">Membrane</keyword>
<dbReference type="PANTHER" id="PTHR34820:SF4">
    <property type="entry name" value="INNER MEMBRANE PROTEIN YEBZ"/>
    <property type="match status" value="1"/>
</dbReference>
<evidence type="ECO:0000256" key="4">
    <source>
        <dbReference type="ARBA" id="ARBA00023008"/>
    </source>
</evidence>
<dbReference type="Gene3D" id="2.60.40.1220">
    <property type="match status" value="1"/>
</dbReference>
<evidence type="ECO:0000256" key="2">
    <source>
        <dbReference type="ARBA" id="ARBA00022723"/>
    </source>
</evidence>
<organism evidence="8 9">
    <name type="scientific">Isoptericola halotolerans</name>
    <dbReference type="NCBI Taxonomy" id="300560"/>
    <lineage>
        <taxon>Bacteria</taxon>
        <taxon>Bacillati</taxon>
        <taxon>Actinomycetota</taxon>
        <taxon>Actinomycetes</taxon>
        <taxon>Micrococcales</taxon>
        <taxon>Promicromonosporaceae</taxon>
        <taxon>Isoptericola</taxon>
    </lineage>
</organism>
<evidence type="ECO:0000259" key="7">
    <source>
        <dbReference type="Pfam" id="PF04234"/>
    </source>
</evidence>
<feature type="transmembrane region" description="Helical" evidence="6">
    <location>
        <begin position="189"/>
        <end position="207"/>
    </location>
</feature>
<feature type="compositionally biased region" description="Low complexity" evidence="5">
    <location>
        <begin position="132"/>
        <end position="149"/>
    </location>
</feature>
<comment type="caution">
    <text evidence="8">The sequence shown here is derived from an EMBL/GenBank/DDBJ whole genome shotgun (WGS) entry which is preliminary data.</text>
</comment>